<dbReference type="GeneID" id="26628101"/>
<dbReference type="Proteomes" id="UP000203130">
    <property type="component" value="Segment"/>
</dbReference>
<accession>A0A0M5M1F3</accession>
<dbReference type="KEGG" id="vg:26628101"/>
<name>A0A0M5M1F3_9CAUD</name>
<dbReference type="RefSeq" id="YP_009200932.1">
    <property type="nucleotide sequence ID" value="NC_028826.1"/>
</dbReference>
<dbReference type="OrthoDB" id="35530at10239"/>
<gene>
    <name evidence="1" type="ORF">EFm5_62</name>
</gene>
<organism evidence="1 2">
    <name type="scientific">Enterococcus phage IME-EFm5</name>
    <dbReference type="NCBI Taxonomy" id="1718158"/>
    <lineage>
        <taxon>Viruses</taxon>
        <taxon>Duplodnaviria</taxon>
        <taxon>Heunggongvirae</taxon>
        <taxon>Uroviricota</taxon>
        <taxon>Caudoviricetes</taxon>
        <taxon>Efemquintavirus</taxon>
        <taxon>Efemquintavirus Efm5</taxon>
    </lineage>
</organism>
<sequence length="78" mass="9280">MTHEKYNELQKKMDKLYSDFVDLGADIEKRGDDMNKLSEWLDNNIQPIINWAKDHDAEEEVLDELQADHDKLKEMLEC</sequence>
<reference evidence="1 2" key="1">
    <citation type="submission" date="2015-08" db="EMBL/GenBank/DDBJ databases">
        <title>Complete genome sequence analysis of novel bacteriophage IME-EFm5.</title>
        <authorList>
            <person name="Gong P."/>
            <person name="Han W."/>
            <person name="Gu J."/>
        </authorList>
    </citation>
    <scope>NUCLEOTIDE SEQUENCE [LARGE SCALE GENOMIC DNA]</scope>
</reference>
<evidence type="ECO:0000313" key="2">
    <source>
        <dbReference type="Proteomes" id="UP000203130"/>
    </source>
</evidence>
<dbReference type="EMBL" id="KT588072">
    <property type="protein sequence ID" value="ALF02031.1"/>
    <property type="molecule type" value="Genomic_DNA"/>
</dbReference>
<protein>
    <submittedName>
        <fullName evidence="1">Uncharacterized protein</fullName>
    </submittedName>
</protein>
<keyword evidence="2" id="KW-1185">Reference proteome</keyword>
<proteinExistence type="predicted"/>
<evidence type="ECO:0000313" key="1">
    <source>
        <dbReference type="EMBL" id="ALF02031.1"/>
    </source>
</evidence>